<keyword evidence="5" id="KW-0175">Coiled coil</keyword>
<evidence type="ECO:0000256" key="2">
    <source>
        <dbReference type="ARBA" id="ARBA00022525"/>
    </source>
</evidence>
<dbReference type="InterPro" id="IPR016187">
    <property type="entry name" value="CTDL_fold"/>
</dbReference>
<reference evidence="9" key="1">
    <citation type="submission" date="2025-08" db="UniProtKB">
        <authorList>
            <consortium name="RefSeq"/>
        </authorList>
    </citation>
    <scope>IDENTIFICATION</scope>
    <source>
        <strain evidence="9">MV-25-SWS-2005</strain>
        <tissue evidence="9">Whole body</tissue>
    </source>
</reference>
<dbReference type="InterPro" id="IPR001304">
    <property type="entry name" value="C-type_lectin-like"/>
</dbReference>
<dbReference type="AlphaFoldDB" id="A0A6I8VHZ8"/>
<dbReference type="PANTHER" id="PTHR22799">
    <property type="entry name" value="TETRANECTIN-RELATED"/>
    <property type="match status" value="1"/>
</dbReference>
<dbReference type="PROSITE" id="PS50041">
    <property type="entry name" value="C_TYPE_LECTIN_2"/>
    <property type="match status" value="1"/>
</dbReference>
<evidence type="ECO:0000256" key="1">
    <source>
        <dbReference type="ARBA" id="ARBA00004613"/>
    </source>
</evidence>
<dbReference type="KEGG" id="dpo:26532120"/>
<keyword evidence="3 6" id="KW-0732">Signal</keyword>
<dbReference type="ExpressionAtlas" id="A0A6I8VHZ8">
    <property type="expression patterns" value="baseline"/>
</dbReference>
<evidence type="ECO:0000256" key="4">
    <source>
        <dbReference type="ARBA" id="ARBA00022734"/>
    </source>
</evidence>
<sequence>MSKSAFVLYILIAVHLQESLTFNAQTVSTQSTEGQCGGYCFNALKPMLDHIAANQQRWSTCDATLLESTARQDRMESQLAALKDKLSSIEAGKEVPKVNKLENFVQIGSRFFYIEELREVNWFSGTNICRQMGGFLASPRNEEELIAIKEKLRKGRQYWLGISDLAKEGTFVSQATGDLAPLQKWSPSQPDNHGNNEHCVHLQYENFWMNDLPCTYKNYFLCEAGDG</sequence>
<dbReference type="InterPro" id="IPR051663">
    <property type="entry name" value="CLec_Tetranectin-domain"/>
</dbReference>
<dbReference type="Pfam" id="PF00059">
    <property type="entry name" value="Lectin_C"/>
    <property type="match status" value="1"/>
</dbReference>
<dbReference type="GO" id="GO:0008083">
    <property type="term" value="F:growth factor activity"/>
    <property type="evidence" value="ECO:0007669"/>
    <property type="project" value="TreeGrafter"/>
</dbReference>
<protein>
    <submittedName>
        <fullName evidence="9">C-type lectin 37Db-like isoform X1</fullName>
    </submittedName>
</protein>
<keyword evidence="4" id="KW-0430">Lectin</keyword>
<keyword evidence="2" id="KW-0964">Secreted</keyword>
<organism evidence="8 9">
    <name type="scientific">Drosophila pseudoobscura pseudoobscura</name>
    <name type="common">Fruit fly</name>
    <dbReference type="NCBI Taxonomy" id="46245"/>
    <lineage>
        <taxon>Eukaryota</taxon>
        <taxon>Metazoa</taxon>
        <taxon>Ecdysozoa</taxon>
        <taxon>Arthropoda</taxon>
        <taxon>Hexapoda</taxon>
        <taxon>Insecta</taxon>
        <taxon>Pterygota</taxon>
        <taxon>Neoptera</taxon>
        <taxon>Endopterygota</taxon>
        <taxon>Diptera</taxon>
        <taxon>Brachycera</taxon>
        <taxon>Muscomorpha</taxon>
        <taxon>Ephydroidea</taxon>
        <taxon>Drosophilidae</taxon>
        <taxon>Drosophila</taxon>
        <taxon>Sophophora</taxon>
    </lineage>
</organism>
<dbReference type="GO" id="GO:0030246">
    <property type="term" value="F:carbohydrate binding"/>
    <property type="evidence" value="ECO:0007669"/>
    <property type="project" value="UniProtKB-KW"/>
</dbReference>
<dbReference type="RefSeq" id="XP_015041304.2">
    <property type="nucleotide sequence ID" value="XM_015185818.2"/>
</dbReference>
<feature type="signal peptide" evidence="6">
    <location>
        <begin position="1"/>
        <end position="21"/>
    </location>
</feature>
<evidence type="ECO:0000313" key="8">
    <source>
        <dbReference type="Proteomes" id="UP000001819"/>
    </source>
</evidence>
<evidence type="ECO:0000256" key="3">
    <source>
        <dbReference type="ARBA" id="ARBA00022729"/>
    </source>
</evidence>
<dbReference type="SMART" id="SM00034">
    <property type="entry name" value="CLECT"/>
    <property type="match status" value="1"/>
</dbReference>
<dbReference type="InterPro" id="IPR016186">
    <property type="entry name" value="C-type_lectin-like/link_sf"/>
</dbReference>
<evidence type="ECO:0000256" key="5">
    <source>
        <dbReference type="SAM" id="Coils"/>
    </source>
</evidence>
<proteinExistence type="predicted"/>
<feature type="domain" description="C-type lectin" evidence="7">
    <location>
        <begin position="107"/>
        <end position="223"/>
    </location>
</feature>
<evidence type="ECO:0000256" key="6">
    <source>
        <dbReference type="SAM" id="SignalP"/>
    </source>
</evidence>
<evidence type="ECO:0000313" key="9">
    <source>
        <dbReference type="RefSeq" id="XP_015041304.2"/>
    </source>
</evidence>
<evidence type="ECO:0000259" key="7">
    <source>
        <dbReference type="PROSITE" id="PS50041"/>
    </source>
</evidence>
<dbReference type="Proteomes" id="UP000001819">
    <property type="component" value="Chromosome X"/>
</dbReference>
<gene>
    <name evidence="9" type="primary">LOC26532120</name>
</gene>
<keyword evidence="8" id="KW-1185">Reference proteome</keyword>
<dbReference type="GO" id="GO:0005615">
    <property type="term" value="C:extracellular space"/>
    <property type="evidence" value="ECO:0007669"/>
    <property type="project" value="TreeGrafter"/>
</dbReference>
<name>A0A6I8VHZ8_DROPS</name>
<feature type="coiled-coil region" evidence="5">
    <location>
        <begin position="65"/>
        <end position="92"/>
    </location>
</feature>
<dbReference type="InParanoid" id="A0A6I8VHZ8"/>
<dbReference type="PANTHER" id="PTHR22799:SF1">
    <property type="entry name" value="C-TYPE LECTIN DOMAIN FAMILY 11 MEMBER A"/>
    <property type="match status" value="1"/>
</dbReference>
<dbReference type="CDD" id="cd00037">
    <property type="entry name" value="CLECT"/>
    <property type="match status" value="1"/>
</dbReference>
<comment type="subcellular location">
    <subcellularLocation>
        <location evidence="1">Secreted</location>
    </subcellularLocation>
</comment>
<feature type="chain" id="PRO_5026255504" evidence="6">
    <location>
        <begin position="22"/>
        <end position="227"/>
    </location>
</feature>
<dbReference type="FunCoup" id="A0A6I8VHZ8">
    <property type="interactions" value="3"/>
</dbReference>
<accession>A0A6I8VHZ8</accession>
<dbReference type="SUPFAM" id="SSF56436">
    <property type="entry name" value="C-type lectin-like"/>
    <property type="match status" value="1"/>
</dbReference>
<dbReference type="Gene3D" id="3.10.100.10">
    <property type="entry name" value="Mannose-Binding Protein A, subunit A"/>
    <property type="match status" value="1"/>
</dbReference>